<dbReference type="PANTHER" id="PTHR19328">
    <property type="entry name" value="HEDGEHOG-INTERACTING PROTEIN"/>
    <property type="match status" value="1"/>
</dbReference>
<keyword evidence="3" id="KW-1185">Reference proteome</keyword>
<comment type="caution">
    <text evidence="2">The sequence shown here is derived from an EMBL/GenBank/DDBJ whole genome shotgun (WGS) entry which is preliminary data.</text>
</comment>
<dbReference type="EMBL" id="LAJX01000045">
    <property type="protein sequence ID" value="KJV07368.1"/>
    <property type="molecule type" value="Genomic_DNA"/>
</dbReference>
<dbReference type="PATRIC" id="fig|1632867.3.peg.4372"/>
<dbReference type="InterPro" id="IPR012938">
    <property type="entry name" value="Glc/Sorbosone_DH"/>
</dbReference>
<dbReference type="Pfam" id="PF07995">
    <property type="entry name" value="GSDH"/>
    <property type="match status" value="1"/>
</dbReference>
<reference evidence="3" key="1">
    <citation type="submission" date="2015-03" db="EMBL/GenBank/DDBJ databases">
        <title>Draft genome sequence of a novel methanotroph (Sn10-6) isolated from flooded ricefield rhizosphere in India.</title>
        <authorList>
            <person name="Pandit P.S."/>
            <person name="Pore S.D."/>
            <person name="Arora P."/>
            <person name="Kapse N.G."/>
            <person name="Dhakephalkar P.K."/>
            <person name="Rahalkar M.C."/>
        </authorList>
    </citation>
    <scope>NUCLEOTIDE SEQUENCE [LARGE SCALE GENOMIC DNA]</scope>
    <source>
        <strain evidence="3">Sn10-6</strain>
    </source>
</reference>
<dbReference type="PANTHER" id="PTHR19328:SF40">
    <property type="entry name" value="BLL0591 PROTEIN"/>
    <property type="match status" value="1"/>
</dbReference>
<dbReference type="Gene3D" id="2.120.10.30">
    <property type="entry name" value="TolB, C-terminal domain"/>
    <property type="match status" value="1"/>
</dbReference>
<protein>
    <submittedName>
        <fullName evidence="2">Sorbosone dehydrogenase</fullName>
    </submittedName>
</protein>
<dbReference type="InterPro" id="IPR011042">
    <property type="entry name" value="6-blade_b-propeller_TolB-like"/>
</dbReference>
<dbReference type="InterPro" id="IPR011041">
    <property type="entry name" value="Quinoprot_gluc/sorb_DH_b-prop"/>
</dbReference>
<proteinExistence type="predicted"/>
<dbReference type="AlphaFoldDB" id="A0A0F3ILH3"/>
<evidence type="ECO:0000313" key="2">
    <source>
        <dbReference type="EMBL" id="KJV07368.1"/>
    </source>
</evidence>
<dbReference type="SUPFAM" id="SSF50952">
    <property type="entry name" value="Soluble quinoprotein glucose dehydrogenase"/>
    <property type="match status" value="1"/>
</dbReference>
<evidence type="ECO:0000259" key="1">
    <source>
        <dbReference type="Pfam" id="PF07995"/>
    </source>
</evidence>
<organism evidence="2 3">
    <name type="scientific">Methylocucumis oryzae</name>
    <dbReference type="NCBI Taxonomy" id="1632867"/>
    <lineage>
        <taxon>Bacteria</taxon>
        <taxon>Pseudomonadati</taxon>
        <taxon>Pseudomonadota</taxon>
        <taxon>Gammaproteobacteria</taxon>
        <taxon>Methylococcales</taxon>
        <taxon>Methylococcaceae</taxon>
        <taxon>Methylocucumis</taxon>
    </lineage>
</organism>
<sequence length="358" mass="39976">MLSTHTHADVTTILPSLKLPEGFNISIYAEHLPNARSMALAENGVLFVGTGVEGKIYAVSPPKQGKTQVYTIAQDLTMPNGVAYRDGALYVAAINRILRFDAITEHLSNPPKPVVIYDQFPAEKHHGWKYLRFGPDGKLYTAVGAPCNICLPEQDIFTSLVRLNPDGTGLEILARGIRNTVGFDWHPTTKRLYFNDNGRDYLGDDKPPDELNSWSEVGEHFGYPYCHGGTIADPELADKHTCSEFKAPAWRYKAHIAPLGMRFYTGQTFPTQYQHRLFVAQHGSWNRSQPQGYKVVALKLDNVGNVITEQDFITGWLTENNQVLGRPVDILELPSGELLISDDKQGVIYSITYRSQAK</sequence>
<reference evidence="2 3" key="2">
    <citation type="journal article" date="2016" name="Microb. Ecol.">
        <title>Genome Characteristics of a Novel Type I Methanotroph (Sn10-6) Isolated from a Flooded Indian Rice Field.</title>
        <authorList>
            <person name="Rahalkar M.C."/>
            <person name="Pandit P.S."/>
            <person name="Dhakephalkar P.K."/>
            <person name="Pore S."/>
            <person name="Arora P."/>
            <person name="Kapse N."/>
        </authorList>
    </citation>
    <scope>NUCLEOTIDE SEQUENCE [LARGE SCALE GENOMIC DNA]</scope>
    <source>
        <strain evidence="2 3">Sn10-6</strain>
    </source>
</reference>
<accession>A0A0F3ILH3</accession>
<evidence type="ECO:0000313" key="3">
    <source>
        <dbReference type="Proteomes" id="UP000033684"/>
    </source>
</evidence>
<name>A0A0F3ILH3_9GAMM</name>
<feature type="domain" description="Glucose/Sorbosone dehydrogenase" evidence="1">
    <location>
        <begin position="114"/>
        <end position="281"/>
    </location>
</feature>
<gene>
    <name evidence="2" type="ORF">VZ94_05200</name>
</gene>
<dbReference type="Proteomes" id="UP000033684">
    <property type="component" value="Unassembled WGS sequence"/>
</dbReference>